<dbReference type="InterPro" id="IPR007220">
    <property type="entry name" value="ORC2"/>
</dbReference>
<feature type="compositionally biased region" description="Basic and acidic residues" evidence="2">
    <location>
        <begin position="16"/>
        <end position="29"/>
    </location>
</feature>
<feature type="domain" description="Origin recognition complex subunit 2 RecA-like" evidence="3">
    <location>
        <begin position="114"/>
        <end position="228"/>
    </location>
</feature>
<keyword evidence="1" id="KW-0235">DNA replication</keyword>
<dbReference type="InterPro" id="IPR056772">
    <property type="entry name" value="RecA-like_ORC2"/>
</dbReference>
<accession>A0ABQ0KV67</accession>
<evidence type="ECO:0000256" key="2">
    <source>
        <dbReference type="SAM" id="MobiDB-lite"/>
    </source>
</evidence>
<organism evidence="4 5">
    <name type="scientific">Mycena chlorophos</name>
    <name type="common">Agaric fungus</name>
    <name type="synonym">Agaricus chlorophos</name>
    <dbReference type="NCBI Taxonomy" id="658473"/>
    <lineage>
        <taxon>Eukaryota</taxon>
        <taxon>Fungi</taxon>
        <taxon>Dikarya</taxon>
        <taxon>Basidiomycota</taxon>
        <taxon>Agaricomycotina</taxon>
        <taxon>Agaricomycetes</taxon>
        <taxon>Agaricomycetidae</taxon>
        <taxon>Agaricales</taxon>
        <taxon>Marasmiineae</taxon>
        <taxon>Mycenaceae</taxon>
        <taxon>Mycena</taxon>
    </lineage>
</organism>
<sequence length="236" mass="25716">MAAEFDSDISSLSESDPEHNGDVFLDKGKGKETDLESRTLVQSGFDTYFALSAAKGRALASGSRFSALVQPLSAGEYTEDISAAAKNGEIRLESAIVRDPEDRACGVRCDPEERADVFERMMLELREGFNVLCRGFGSTRELLNDFATTRCAKKGHVVIVLNGFHPELTVKDLLSSIEASVPGLVDAAGNTPASTPDAQARRIHHFFSQKQQKVGLYLIIHSIDALLTRLPKAIYP</sequence>
<keyword evidence="5" id="KW-1185">Reference proteome</keyword>
<reference evidence="4" key="1">
    <citation type="submission" date="2014-09" db="EMBL/GenBank/DDBJ databases">
        <title>Genome sequence of the luminous mushroom Mycena chlorophos for searching fungal bioluminescence genes.</title>
        <authorList>
            <person name="Tanaka Y."/>
            <person name="Kasuga D."/>
            <person name="Oba Y."/>
            <person name="Hase S."/>
            <person name="Sato K."/>
            <person name="Oba Y."/>
            <person name="Sakakibara Y."/>
        </authorList>
    </citation>
    <scope>NUCLEOTIDE SEQUENCE</scope>
</reference>
<comment type="subunit">
    <text evidence="1">Component of the origin recognition complex (ORC).</text>
</comment>
<feature type="region of interest" description="Disordered" evidence="2">
    <location>
        <begin position="1"/>
        <end position="29"/>
    </location>
</feature>
<dbReference type="Proteomes" id="UP000815677">
    <property type="component" value="Unassembled WGS sequence"/>
</dbReference>
<keyword evidence="1" id="KW-0539">Nucleus</keyword>
<dbReference type="PANTHER" id="PTHR14052">
    <property type="entry name" value="ORIGIN RECOGNITION COMPLEX SUBUNIT 2"/>
    <property type="match status" value="1"/>
</dbReference>
<evidence type="ECO:0000256" key="1">
    <source>
        <dbReference type="RuleBase" id="RU368084"/>
    </source>
</evidence>
<evidence type="ECO:0000313" key="5">
    <source>
        <dbReference type="Proteomes" id="UP000815677"/>
    </source>
</evidence>
<dbReference type="Pfam" id="PF04084">
    <property type="entry name" value="RecA-like_ORC2"/>
    <property type="match status" value="1"/>
</dbReference>
<proteinExistence type="inferred from homology"/>
<evidence type="ECO:0000259" key="3">
    <source>
        <dbReference type="Pfam" id="PF04084"/>
    </source>
</evidence>
<comment type="subcellular location">
    <subcellularLocation>
        <location evidence="1">Nucleus</location>
    </subcellularLocation>
</comment>
<name>A0ABQ0KV67_MYCCL</name>
<dbReference type="EMBL" id="DF838144">
    <property type="protein sequence ID" value="GAT42633.1"/>
    <property type="molecule type" value="Genomic_DNA"/>
</dbReference>
<comment type="similarity">
    <text evidence="1">Belongs to the ORC2 family.</text>
</comment>
<dbReference type="PANTHER" id="PTHR14052:SF0">
    <property type="entry name" value="ORIGIN RECOGNITION COMPLEX SUBUNIT 2"/>
    <property type="match status" value="1"/>
</dbReference>
<gene>
    <name evidence="4" type="ORF">MCHLO_00342</name>
</gene>
<evidence type="ECO:0000313" key="4">
    <source>
        <dbReference type="EMBL" id="GAT42633.1"/>
    </source>
</evidence>
<protein>
    <recommendedName>
        <fullName evidence="1">Origin recognition complex subunit 2</fullName>
    </recommendedName>
</protein>
<comment type="function">
    <text evidence="1">Component of the origin recognition complex (ORC) that binds origins of replication. DNA-binding is ATP-dependent. ORC is required to assemble the pre-replication complex necessary to initiate DNA replication.</text>
</comment>